<dbReference type="SUPFAM" id="SSF53474">
    <property type="entry name" value="alpha/beta-Hydrolases"/>
    <property type="match status" value="1"/>
</dbReference>
<dbReference type="AlphaFoldDB" id="L0DNT7"/>
<dbReference type="InterPro" id="IPR022742">
    <property type="entry name" value="Hydrolase_4"/>
</dbReference>
<accession>L0DNT7</accession>
<dbReference type="EMBL" id="CP003364">
    <property type="protein sequence ID" value="AGA30480.1"/>
    <property type="molecule type" value="Genomic_DNA"/>
</dbReference>
<dbReference type="InterPro" id="IPR051044">
    <property type="entry name" value="MAG_DAG_Lipase"/>
</dbReference>
<organism evidence="2 3">
    <name type="scientific">Singulisphaera acidiphila (strain ATCC BAA-1392 / DSM 18658 / VKM B-2454 / MOB10)</name>
    <dbReference type="NCBI Taxonomy" id="886293"/>
    <lineage>
        <taxon>Bacteria</taxon>
        <taxon>Pseudomonadati</taxon>
        <taxon>Planctomycetota</taxon>
        <taxon>Planctomycetia</taxon>
        <taxon>Isosphaerales</taxon>
        <taxon>Isosphaeraceae</taxon>
        <taxon>Singulisphaera</taxon>
    </lineage>
</organism>
<evidence type="ECO:0000313" key="3">
    <source>
        <dbReference type="Proteomes" id="UP000010798"/>
    </source>
</evidence>
<gene>
    <name evidence="2" type="ordered locus">Sinac_6400</name>
</gene>
<dbReference type="eggNOG" id="COG2267">
    <property type="taxonomic scope" value="Bacteria"/>
</dbReference>
<dbReference type="Pfam" id="PF12146">
    <property type="entry name" value="Hydrolase_4"/>
    <property type="match status" value="1"/>
</dbReference>
<proteinExistence type="predicted"/>
<evidence type="ECO:0000313" key="2">
    <source>
        <dbReference type="EMBL" id="AGA30480.1"/>
    </source>
</evidence>
<dbReference type="Proteomes" id="UP000010798">
    <property type="component" value="Chromosome"/>
</dbReference>
<dbReference type="STRING" id="886293.Sinac_6400"/>
<keyword evidence="3" id="KW-1185">Reference proteome</keyword>
<dbReference type="InterPro" id="IPR029058">
    <property type="entry name" value="AB_hydrolase_fold"/>
</dbReference>
<sequence length="288" mass="31799">MITTQSPPRDVAISTPDGLSLRGWHWTRPNPRGVLVIAHGFGEHGGCYRHVAEALGPALELEILSPDLRGHGRSPGPRGVVKRYEDLISDLHAAVDWARQVQPSLPTYVLGHSNGGQLALRLGLEPDAALDGVIVSNPSLRVATRVALHKLLIGRFLRRFAPAVTLGAKLNATILTSDPDMQREHQVDPLRHSRISAPLFFGMVEGGQLMADRAAEFKIPLLMILGGRDEVVDPEQSRLVFDRIASADKTLRIFPQMLHEPLNELGREQVFADIISWLNPRLDRLSEH</sequence>
<evidence type="ECO:0000259" key="1">
    <source>
        <dbReference type="Pfam" id="PF12146"/>
    </source>
</evidence>
<feature type="domain" description="Serine aminopeptidase S33" evidence="1">
    <location>
        <begin position="30"/>
        <end position="265"/>
    </location>
</feature>
<name>L0DNT7_SINAD</name>
<dbReference type="KEGG" id="saci:Sinac_6400"/>
<dbReference type="InterPro" id="IPR000073">
    <property type="entry name" value="AB_hydrolase_1"/>
</dbReference>
<protein>
    <submittedName>
        <fullName evidence="2">Lysophospholipase</fullName>
    </submittedName>
</protein>
<dbReference type="PANTHER" id="PTHR11614">
    <property type="entry name" value="PHOSPHOLIPASE-RELATED"/>
    <property type="match status" value="1"/>
</dbReference>
<dbReference type="HOGENOM" id="CLU_026209_7_2_0"/>
<dbReference type="RefSeq" id="WP_015249563.1">
    <property type="nucleotide sequence ID" value="NC_019892.1"/>
</dbReference>
<dbReference type="OrthoDB" id="9806902at2"/>
<dbReference type="PRINTS" id="PR00111">
    <property type="entry name" value="ABHYDROLASE"/>
</dbReference>
<dbReference type="Gene3D" id="3.40.50.1820">
    <property type="entry name" value="alpha/beta hydrolase"/>
    <property type="match status" value="1"/>
</dbReference>
<reference evidence="2 3" key="1">
    <citation type="submission" date="2012-02" db="EMBL/GenBank/DDBJ databases">
        <title>Complete sequence of chromosome of Singulisphaera acidiphila DSM 18658.</title>
        <authorList>
            <consortium name="US DOE Joint Genome Institute (JGI-PGF)"/>
            <person name="Lucas S."/>
            <person name="Copeland A."/>
            <person name="Lapidus A."/>
            <person name="Glavina del Rio T."/>
            <person name="Dalin E."/>
            <person name="Tice H."/>
            <person name="Bruce D."/>
            <person name="Goodwin L."/>
            <person name="Pitluck S."/>
            <person name="Peters L."/>
            <person name="Ovchinnikova G."/>
            <person name="Chertkov O."/>
            <person name="Kyrpides N."/>
            <person name="Mavromatis K."/>
            <person name="Ivanova N."/>
            <person name="Brettin T."/>
            <person name="Detter J.C."/>
            <person name="Han C."/>
            <person name="Larimer F."/>
            <person name="Land M."/>
            <person name="Hauser L."/>
            <person name="Markowitz V."/>
            <person name="Cheng J.-F."/>
            <person name="Hugenholtz P."/>
            <person name="Woyke T."/>
            <person name="Wu D."/>
            <person name="Tindall B."/>
            <person name="Pomrenke H."/>
            <person name="Brambilla E."/>
            <person name="Klenk H.-P."/>
            <person name="Eisen J.A."/>
        </authorList>
    </citation>
    <scope>NUCLEOTIDE SEQUENCE [LARGE SCALE GENOMIC DNA]</scope>
    <source>
        <strain evidence="3">ATCC BAA-1392 / DSM 18658 / VKM B-2454 / MOB10</strain>
    </source>
</reference>